<organism evidence="1 2">
    <name type="scientific">Dallia pectoralis</name>
    <name type="common">Alaska blackfish</name>
    <dbReference type="NCBI Taxonomy" id="75939"/>
    <lineage>
        <taxon>Eukaryota</taxon>
        <taxon>Metazoa</taxon>
        <taxon>Chordata</taxon>
        <taxon>Craniata</taxon>
        <taxon>Vertebrata</taxon>
        <taxon>Euteleostomi</taxon>
        <taxon>Actinopterygii</taxon>
        <taxon>Neopterygii</taxon>
        <taxon>Teleostei</taxon>
        <taxon>Protacanthopterygii</taxon>
        <taxon>Esociformes</taxon>
        <taxon>Umbridae</taxon>
        <taxon>Dallia</taxon>
    </lineage>
</organism>
<gene>
    <name evidence="1" type="ORF">DPEC_G00044950</name>
</gene>
<feature type="non-terminal residue" evidence="1">
    <location>
        <position position="439"/>
    </location>
</feature>
<keyword evidence="2" id="KW-1185">Reference proteome</keyword>
<protein>
    <submittedName>
        <fullName evidence="1">Uncharacterized protein</fullName>
    </submittedName>
</protein>
<dbReference type="Proteomes" id="UP001157502">
    <property type="component" value="Chromosome 4"/>
</dbReference>
<comment type="caution">
    <text evidence="1">The sequence shown here is derived from an EMBL/GenBank/DDBJ whole genome shotgun (WGS) entry which is preliminary data.</text>
</comment>
<sequence length="439" mass="49277">MGNNCRFLVITWMWTLLGIFGYCHGDPFEVLTKNTFFLDDRVTTDLVTLTVPSAVVKGTEHQWMWTSHDGRNSNASIATITLSMNNKPSCNIQPPFIEITGYNPSMKPIIENAGIFVLMQTKPPYAILARFEVFGFAFKGTPLFEGNKMFLGADVSVSCEVSRLPEGATLQLTFQEEPTSNSALFFNNTVHKVIRSVDQNYQGTCNLKLNENNTFVISIQMYVLKGTYLSPMLTLFRESSNNSKVKMMCWSHYKVNYQKADWIKTRSAEETPISLIGESMDEVGRDRFSYPIFNGKYFPLNISPVAFNDGGYYKCYFDTHVFAAFKLTTIQVSASRDPAGGRPLVLRCEVSEVIGDSVTLAWLRMDGSMGLLVKQEVLTENHPNRSLSLTLPSLHMDQLHWQCAVFTMGMLRASVPLILPGATVSSELPEPIDSTSQMR</sequence>
<evidence type="ECO:0000313" key="1">
    <source>
        <dbReference type="EMBL" id="KAJ8012636.1"/>
    </source>
</evidence>
<proteinExistence type="predicted"/>
<dbReference type="EMBL" id="CM055731">
    <property type="protein sequence ID" value="KAJ8012636.1"/>
    <property type="molecule type" value="Genomic_DNA"/>
</dbReference>
<accession>A0ACC2HA28</accession>
<evidence type="ECO:0000313" key="2">
    <source>
        <dbReference type="Proteomes" id="UP001157502"/>
    </source>
</evidence>
<reference evidence="1" key="1">
    <citation type="submission" date="2021-05" db="EMBL/GenBank/DDBJ databases">
        <authorList>
            <person name="Pan Q."/>
            <person name="Jouanno E."/>
            <person name="Zahm M."/>
            <person name="Klopp C."/>
            <person name="Cabau C."/>
            <person name="Louis A."/>
            <person name="Berthelot C."/>
            <person name="Parey E."/>
            <person name="Roest Crollius H."/>
            <person name="Montfort J."/>
            <person name="Robinson-Rechavi M."/>
            <person name="Bouchez O."/>
            <person name="Lampietro C."/>
            <person name="Lopez Roques C."/>
            <person name="Donnadieu C."/>
            <person name="Postlethwait J."/>
            <person name="Bobe J."/>
            <person name="Dillon D."/>
            <person name="Chandos A."/>
            <person name="von Hippel F."/>
            <person name="Guiguen Y."/>
        </authorList>
    </citation>
    <scope>NUCLEOTIDE SEQUENCE</scope>
    <source>
        <strain evidence="1">YG-Jan2019</strain>
    </source>
</reference>
<name>A0ACC2HA28_DALPE</name>